<gene>
    <name evidence="1" type="ORF">DHW61_04775</name>
</gene>
<dbReference type="AlphaFoldDB" id="A0A3D2X3J2"/>
<evidence type="ECO:0000313" key="2">
    <source>
        <dbReference type="Proteomes" id="UP000262969"/>
    </source>
</evidence>
<evidence type="ECO:0008006" key="3">
    <source>
        <dbReference type="Google" id="ProtNLM"/>
    </source>
</evidence>
<sequence>MNNSDFRAQLECFKNCTFHYTKNALKEMEKAHLNDEMLRTKILEAKHIDAESPTYLVISGKKTFKVKIELLQENDVLVHSIRYNRVMCVF</sequence>
<accession>A0A3D2X3J2</accession>
<reference evidence="1 2" key="1">
    <citation type="journal article" date="2018" name="Nat. Biotechnol.">
        <title>A standardized bacterial taxonomy based on genome phylogeny substantially revises the tree of life.</title>
        <authorList>
            <person name="Parks D.H."/>
            <person name="Chuvochina M."/>
            <person name="Waite D.W."/>
            <person name="Rinke C."/>
            <person name="Skarshewski A."/>
            <person name="Chaumeil P.A."/>
            <person name="Hugenholtz P."/>
        </authorList>
    </citation>
    <scope>NUCLEOTIDE SEQUENCE [LARGE SCALE GENOMIC DNA]</scope>
    <source>
        <strain evidence="1">UBA11728</strain>
    </source>
</reference>
<dbReference type="EMBL" id="DPVV01000166">
    <property type="protein sequence ID" value="HCL01720.1"/>
    <property type="molecule type" value="Genomic_DNA"/>
</dbReference>
<protein>
    <recommendedName>
        <fullName evidence="3">DUF4258 domain-containing protein</fullName>
    </recommendedName>
</protein>
<organism evidence="1 2">
    <name type="scientific">Lachnoclostridium phytofermentans</name>
    <dbReference type="NCBI Taxonomy" id="66219"/>
    <lineage>
        <taxon>Bacteria</taxon>
        <taxon>Bacillati</taxon>
        <taxon>Bacillota</taxon>
        <taxon>Clostridia</taxon>
        <taxon>Lachnospirales</taxon>
        <taxon>Lachnospiraceae</taxon>
    </lineage>
</organism>
<proteinExistence type="predicted"/>
<dbReference type="Proteomes" id="UP000262969">
    <property type="component" value="Unassembled WGS sequence"/>
</dbReference>
<comment type="caution">
    <text evidence="1">The sequence shown here is derived from an EMBL/GenBank/DDBJ whole genome shotgun (WGS) entry which is preliminary data.</text>
</comment>
<name>A0A3D2X3J2_9FIRM</name>
<evidence type="ECO:0000313" key="1">
    <source>
        <dbReference type="EMBL" id="HCL01720.1"/>
    </source>
</evidence>